<dbReference type="Proteomes" id="UP001430544">
    <property type="component" value="Unassembled WGS sequence"/>
</dbReference>
<keyword evidence="2" id="KW-1185">Reference proteome</keyword>
<evidence type="ECO:0000313" key="1">
    <source>
        <dbReference type="EMBL" id="MCC8624559.1"/>
    </source>
</evidence>
<organism evidence="1 2">
    <name type="scientific">Xanthomonas vesicatoria</name>
    <dbReference type="NCBI Taxonomy" id="56460"/>
    <lineage>
        <taxon>Bacteria</taxon>
        <taxon>Pseudomonadati</taxon>
        <taxon>Pseudomonadota</taxon>
        <taxon>Gammaproteobacteria</taxon>
        <taxon>Lysobacterales</taxon>
        <taxon>Lysobacteraceae</taxon>
        <taxon>Xanthomonas</taxon>
    </lineage>
</organism>
<dbReference type="EMBL" id="JAJIUN010000097">
    <property type="protein sequence ID" value="MCC8624559.1"/>
    <property type="molecule type" value="Genomic_DNA"/>
</dbReference>
<comment type="caution">
    <text evidence="1">The sequence shown here is derived from an EMBL/GenBank/DDBJ whole genome shotgun (WGS) entry which is preliminary data.</text>
</comment>
<evidence type="ECO:0000313" key="2">
    <source>
        <dbReference type="Proteomes" id="UP001430544"/>
    </source>
</evidence>
<protein>
    <submittedName>
        <fullName evidence="1">SIR2 family protein</fullName>
    </submittedName>
</protein>
<dbReference type="Gene3D" id="3.40.50.1220">
    <property type="entry name" value="TPP-binding domain"/>
    <property type="match status" value="1"/>
</dbReference>
<dbReference type="Pfam" id="PF13289">
    <property type="entry name" value="SIR2_2"/>
    <property type="match status" value="1"/>
</dbReference>
<proteinExistence type="predicted"/>
<name>A0ABS8LFM5_9XANT</name>
<dbReference type="InterPro" id="IPR029035">
    <property type="entry name" value="DHS-like_NAD/FAD-binding_dom"/>
</dbReference>
<dbReference type="SUPFAM" id="SSF52467">
    <property type="entry name" value="DHS-like NAD/FAD-binding domain"/>
    <property type="match status" value="1"/>
</dbReference>
<reference evidence="1" key="1">
    <citation type="submission" date="2021-11" db="EMBL/GenBank/DDBJ databases">
        <title>Genome resources and taxonomic validation of 89 Xanthomonas strains.</title>
        <authorList>
            <person name="Tambong J.T."/>
        </authorList>
    </citation>
    <scope>NUCLEOTIDE SEQUENCE</scope>
    <source>
        <strain evidence="1">Bv 5-4A</strain>
    </source>
</reference>
<gene>
    <name evidence="1" type="ORF">LN473_21800</name>
</gene>
<accession>A0ABS8LFM5</accession>
<dbReference type="RefSeq" id="WP_074052504.1">
    <property type="nucleotide sequence ID" value="NZ_CP018470.1"/>
</dbReference>
<sequence>MEFENKKRALVIVGAGASIEYGIPATAEFGELIEGHLANDKYCRTTGGYNAYLDVRSKLESYYAPKSNEAHFERIYHVLHELAAMRVTEGAVPKFKHVLNPFINQNHLFSDTALRAACQSTLAAIYKICSERSASPKMPLTDLTGFLKKLSNAFIPRIYSTNYDTFFEQASPGLFNGFTNQLAPGVFSFSPRDYLKEWDQPGIFHLHGSVHLGFPHLGRDIGELAWFESTDEAMRHSSFSGSGINRMDGTTIDRSAVLTGLDKLGRIQEKPFSFYYAGLGAELTEADLILVIGSGLGDLHLNNWLRDARTQNPNIPLVYVSHWHDAFSLYTNYHSDLTEQTISMLHELKIDLTNLQQNDFCHIESWTVDENSRSAVWSGGFSAFLASEHFNSILRRIGDF</sequence>